<accession>A0A061EK33</accession>
<feature type="region of interest" description="Disordered" evidence="1">
    <location>
        <begin position="1"/>
        <end position="27"/>
    </location>
</feature>
<protein>
    <submittedName>
        <fullName evidence="2">Uncharacterized protein</fullName>
    </submittedName>
</protein>
<feature type="compositionally biased region" description="Low complexity" evidence="1">
    <location>
        <begin position="42"/>
        <end position="56"/>
    </location>
</feature>
<gene>
    <name evidence="2" type="ORF">TCM_020259</name>
</gene>
<feature type="region of interest" description="Disordered" evidence="1">
    <location>
        <begin position="42"/>
        <end position="61"/>
    </location>
</feature>
<dbReference type="Gramene" id="EOY05186">
    <property type="protein sequence ID" value="EOY05186"/>
    <property type="gene ID" value="TCM_020259"/>
</dbReference>
<organism evidence="2 3">
    <name type="scientific">Theobroma cacao</name>
    <name type="common">Cacao</name>
    <name type="synonym">Cocoa</name>
    <dbReference type="NCBI Taxonomy" id="3641"/>
    <lineage>
        <taxon>Eukaryota</taxon>
        <taxon>Viridiplantae</taxon>
        <taxon>Streptophyta</taxon>
        <taxon>Embryophyta</taxon>
        <taxon>Tracheophyta</taxon>
        <taxon>Spermatophyta</taxon>
        <taxon>Magnoliopsida</taxon>
        <taxon>eudicotyledons</taxon>
        <taxon>Gunneridae</taxon>
        <taxon>Pentapetalae</taxon>
        <taxon>rosids</taxon>
        <taxon>malvids</taxon>
        <taxon>Malvales</taxon>
        <taxon>Malvaceae</taxon>
        <taxon>Byttnerioideae</taxon>
        <taxon>Theobroma</taxon>
    </lineage>
</organism>
<keyword evidence="3" id="KW-1185">Reference proteome</keyword>
<evidence type="ECO:0000256" key="1">
    <source>
        <dbReference type="SAM" id="MobiDB-lite"/>
    </source>
</evidence>
<evidence type="ECO:0000313" key="2">
    <source>
        <dbReference type="EMBL" id="EOY05186.1"/>
    </source>
</evidence>
<feature type="compositionally biased region" description="Low complexity" evidence="1">
    <location>
        <begin position="16"/>
        <end position="27"/>
    </location>
</feature>
<dbReference type="HOGENOM" id="CLU_2042291_0_0_1"/>
<dbReference type="AlphaFoldDB" id="A0A061EK33"/>
<sequence length="121" mass="13206">MRSCSKTAHIKPLQEPPKSSQPSTKSSESGVFFIADGYSSSNMSLLSSSRSSAEASQAIDSRGSVMRRTLYLLKLLFFCVCLRCSLANWGSEIKDLHGLHTHFSCIRNLTGSLDSILAIMS</sequence>
<proteinExistence type="predicted"/>
<dbReference type="InParanoid" id="A0A061EK33"/>
<reference evidence="2 3" key="1">
    <citation type="journal article" date="2013" name="Genome Biol.">
        <title>The genome sequence of the most widely cultivated cacao type and its use to identify candidate genes regulating pod color.</title>
        <authorList>
            <person name="Motamayor J.C."/>
            <person name="Mockaitis K."/>
            <person name="Schmutz J."/>
            <person name="Haiminen N."/>
            <person name="Iii D.L."/>
            <person name="Cornejo O."/>
            <person name="Findley S.D."/>
            <person name="Zheng P."/>
            <person name="Utro F."/>
            <person name="Royaert S."/>
            <person name="Saski C."/>
            <person name="Jenkins J."/>
            <person name="Podicheti R."/>
            <person name="Zhao M."/>
            <person name="Scheffler B.E."/>
            <person name="Stack J.C."/>
            <person name="Feltus F.A."/>
            <person name="Mustiga G.M."/>
            <person name="Amores F."/>
            <person name="Phillips W."/>
            <person name="Marelli J.P."/>
            <person name="May G.D."/>
            <person name="Shapiro H."/>
            <person name="Ma J."/>
            <person name="Bustamante C.D."/>
            <person name="Schnell R.J."/>
            <person name="Main D."/>
            <person name="Gilbert D."/>
            <person name="Parida L."/>
            <person name="Kuhn D.N."/>
        </authorList>
    </citation>
    <scope>NUCLEOTIDE SEQUENCE [LARGE SCALE GENOMIC DNA]</scope>
    <source>
        <strain evidence="3">cv. Matina 1-6</strain>
    </source>
</reference>
<evidence type="ECO:0000313" key="3">
    <source>
        <dbReference type="Proteomes" id="UP000026915"/>
    </source>
</evidence>
<name>A0A061EK33_THECC</name>
<dbReference type="Proteomes" id="UP000026915">
    <property type="component" value="Chromosome 4"/>
</dbReference>
<dbReference type="EMBL" id="CM001882">
    <property type="protein sequence ID" value="EOY05186.1"/>
    <property type="molecule type" value="Genomic_DNA"/>
</dbReference>